<reference evidence="2" key="1">
    <citation type="journal article" date="2018" name="Genome Biol.">
        <title>SKESA: strategic k-mer extension for scrupulous assemblies.</title>
        <authorList>
            <person name="Souvorov A."/>
            <person name="Agarwala R."/>
            <person name="Lipman D.J."/>
        </authorList>
    </citation>
    <scope>NUCLEOTIDE SEQUENCE</scope>
    <source>
        <strain evidence="2">CT18</strain>
    </source>
</reference>
<keyword evidence="1" id="KW-1133">Transmembrane helix</keyword>
<feature type="transmembrane region" description="Helical" evidence="1">
    <location>
        <begin position="69"/>
        <end position="89"/>
    </location>
</feature>
<keyword evidence="1" id="KW-0472">Membrane</keyword>
<reference evidence="2" key="2">
    <citation type="submission" date="2019-01" db="EMBL/GenBank/DDBJ databases">
        <authorList>
            <consortium name="NCBI Pathogen Detection Project"/>
        </authorList>
    </citation>
    <scope>NUCLEOTIDE SEQUENCE</scope>
    <source>
        <strain evidence="2">CT18</strain>
    </source>
</reference>
<protein>
    <submittedName>
        <fullName evidence="2">Uncharacterized protein</fullName>
    </submittedName>
</protein>
<sequence length="90" mass="10324">MNELSWKALSKAVKRYQDVLSWSRSDRHSPGAERELAAAAGNIRKAIGDQEIDVIVELVTELEDAERKIAVYTLLSWMWALLTLCILYFR</sequence>
<dbReference type="EMBL" id="DAAPFC010000008">
    <property type="protein sequence ID" value="HAD5649972.1"/>
    <property type="molecule type" value="Genomic_DNA"/>
</dbReference>
<name>A0A716VFS9_SALTI</name>
<keyword evidence="1" id="KW-0812">Transmembrane</keyword>
<comment type="caution">
    <text evidence="2">The sequence shown here is derived from an EMBL/GenBank/DDBJ whole genome shotgun (WGS) entry which is preliminary data.</text>
</comment>
<evidence type="ECO:0000256" key="1">
    <source>
        <dbReference type="SAM" id="Phobius"/>
    </source>
</evidence>
<accession>A0A716VFS9</accession>
<gene>
    <name evidence="2" type="ORF">G1V45_09395</name>
</gene>
<proteinExistence type="predicted"/>
<evidence type="ECO:0000313" key="2">
    <source>
        <dbReference type="EMBL" id="HAD5649972.1"/>
    </source>
</evidence>
<dbReference type="AlphaFoldDB" id="A0A716VFS9"/>
<organism evidence="2">
    <name type="scientific">Salmonella enterica subsp. enterica serovar Typhi str. CT18</name>
    <dbReference type="NCBI Taxonomy" id="220341"/>
    <lineage>
        <taxon>Bacteria</taxon>
        <taxon>Pseudomonadati</taxon>
        <taxon>Pseudomonadota</taxon>
        <taxon>Gammaproteobacteria</taxon>
        <taxon>Enterobacterales</taxon>
        <taxon>Enterobacteriaceae</taxon>
        <taxon>Salmonella</taxon>
    </lineage>
</organism>